<sequence>MSRRLPSLSALRAFESAARLGSAKAAADELSVTPAAISHQIRQLEEELGLALFVRRPRRLVITPRGLELQQALTEAFAGVASAVERARTPRRRSLTLSATPAVASRWLVPRLPSLREACADLDLRVHVSHEPMSLDGIEADAAIRYGHGRWPGLEAHKLIDNVFAPVCSPRLDLHERDALVHQTLLHFAPPGARSAPVDWRRWQQHAGMPALDATAGPVFSDETHTISAAIAGQGVALMSLALVADELQAGTLVTPFGPALEAEPFYLVYPSARRDDCWLATLRDWILGLPLPAAPVGSSQAAQPPQRALSIA</sequence>
<evidence type="ECO:0000259" key="5">
    <source>
        <dbReference type="PROSITE" id="PS50931"/>
    </source>
</evidence>
<evidence type="ECO:0000256" key="1">
    <source>
        <dbReference type="ARBA" id="ARBA00009437"/>
    </source>
</evidence>
<keyword evidence="3" id="KW-0238">DNA-binding</keyword>
<keyword evidence="4" id="KW-0804">Transcription</keyword>
<dbReference type="SUPFAM" id="SSF53850">
    <property type="entry name" value="Periplasmic binding protein-like II"/>
    <property type="match status" value="1"/>
</dbReference>
<dbReference type="Gene3D" id="3.40.190.10">
    <property type="entry name" value="Periplasmic binding protein-like II"/>
    <property type="match status" value="2"/>
</dbReference>
<dbReference type="EMBL" id="JARXRO010000020">
    <property type="protein sequence ID" value="MDH5835284.1"/>
    <property type="molecule type" value="Genomic_DNA"/>
</dbReference>
<dbReference type="Proteomes" id="UP001156873">
    <property type="component" value="Unassembled WGS sequence"/>
</dbReference>
<dbReference type="InterPro" id="IPR000847">
    <property type="entry name" value="LysR_HTH_N"/>
</dbReference>
<dbReference type="Pfam" id="PF03466">
    <property type="entry name" value="LysR_substrate"/>
    <property type="match status" value="1"/>
</dbReference>
<dbReference type="PRINTS" id="PR00039">
    <property type="entry name" value="HTHLYSR"/>
</dbReference>
<dbReference type="RefSeq" id="WP_280580004.1">
    <property type="nucleotide sequence ID" value="NZ_JARXRO010000020.1"/>
</dbReference>
<reference evidence="6 7" key="1">
    <citation type="submission" date="2023-04" db="EMBL/GenBank/DDBJ databases">
        <title>Luteimonas sp. M1R5S59.</title>
        <authorList>
            <person name="Sun J.-Q."/>
        </authorList>
    </citation>
    <scope>NUCLEOTIDE SEQUENCE [LARGE SCALE GENOMIC DNA]</scope>
    <source>
        <strain evidence="6 7">M1R5S59</strain>
    </source>
</reference>
<evidence type="ECO:0000256" key="4">
    <source>
        <dbReference type="ARBA" id="ARBA00023163"/>
    </source>
</evidence>
<dbReference type="PANTHER" id="PTHR30537">
    <property type="entry name" value="HTH-TYPE TRANSCRIPTIONAL REGULATOR"/>
    <property type="match status" value="1"/>
</dbReference>
<accession>A0ABT6JX53</accession>
<dbReference type="PANTHER" id="PTHR30537:SF74">
    <property type="entry name" value="HTH-TYPE TRANSCRIPTIONAL REGULATOR TRPI"/>
    <property type="match status" value="1"/>
</dbReference>
<gene>
    <name evidence="6" type="ORF">QFW81_15325</name>
</gene>
<proteinExistence type="inferred from homology"/>
<dbReference type="InterPro" id="IPR036390">
    <property type="entry name" value="WH_DNA-bd_sf"/>
</dbReference>
<keyword evidence="2" id="KW-0805">Transcription regulation</keyword>
<comment type="similarity">
    <text evidence="1">Belongs to the LysR transcriptional regulatory family.</text>
</comment>
<dbReference type="InterPro" id="IPR036388">
    <property type="entry name" value="WH-like_DNA-bd_sf"/>
</dbReference>
<dbReference type="Pfam" id="PF00126">
    <property type="entry name" value="HTH_1"/>
    <property type="match status" value="1"/>
</dbReference>
<feature type="domain" description="HTH lysR-type" evidence="5">
    <location>
        <begin position="6"/>
        <end position="63"/>
    </location>
</feature>
<comment type="caution">
    <text evidence="6">The sequence shown here is derived from an EMBL/GenBank/DDBJ whole genome shotgun (WGS) entry which is preliminary data.</text>
</comment>
<dbReference type="Gene3D" id="1.10.10.10">
    <property type="entry name" value="Winged helix-like DNA-binding domain superfamily/Winged helix DNA-binding domain"/>
    <property type="match status" value="1"/>
</dbReference>
<dbReference type="InterPro" id="IPR058163">
    <property type="entry name" value="LysR-type_TF_proteobact-type"/>
</dbReference>
<evidence type="ECO:0000313" key="7">
    <source>
        <dbReference type="Proteomes" id="UP001156873"/>
    </source>
</evidence>
<evidence type="ECO:0000256" key="3">
    <source>
        <dbReference type="ARBA" id="ARBA00023125"/>
    </source>
</evidence>
<dbReference type="CDD" id="cd08432">
    <property type="entry name" value="PBP2_GcdR_TrpI_HvrB_AmpR_like"/>
    <property type="match status" value="1"/>
</dbReference>
<protein>
    <submittedName>
        <fullName evidence="6">LysR substrate-binding domain-containing protein</fullName>
    </submittedName>
</protein>
<name>A0ABT6JX53_9GAMM</name>
<evidence type="ECO:0000256" key="2">
    <source>
        <dbReference type="ARBA" id="ARBA00023015"/>
    </source>
</evidence>
<keyword evidence="7" id="KW-1185">Reference proteome</keyword>
<dbReference type="SUPFAM" id="SSF46785">
    <property type="entry name" value="Winged helix' DNA-binding domain"/>
    <property type="match status" value="1"/>
</dbReference>
<dbReference type="PROSITE" id="PS50931">
    <property type="entry name" value="HTH_LYSR"/>
    <property type="match status" value="1"/>
</dbReference>
<evidence type="ECO:0000313" key="6">
    <source>
        <dbReference type="EMBL" id="MDH5835284.1"/>
    </source>
</evidence>
<dbReference type="InterPro" id="IPR005119">
    <property type="entry name" value="LysR_subst-bd"/>
</dbReference>
<organism evidence="6 7">
    <name type="scientific">Luteimonas kalidii</name>
    <dbReference type="NCBI Taxonomy" id="3042025"/>
    <lineage>
        <taxon>Bacteria</taxon>
        <taxon>Pseudomonadati</taxon>
        <taxon>Pseudomonadota</taxon>
        <taxon>Gammaproteobacteria</taxon>
        <taxon>Lysobacterales</taxon>
        <taxon>Lysobacteraceae</taxon>
        <taxon>Luteimonas</taxon>
    </lineage>
</organism>